<name>A0A3M9XYG0_9PEZI</name>
<protein>
    <submittedName>
        <fullName evidence="1">Uncharacterized protein</fullName>
    </submittedName>
</protein>
<dbReference type="AlphaFoldDB" id="A0A3M9XYG0"/>
<evidence type="ECO:0000313" key="1">
    <source>
        <dbReference type="EMBL" id="RNJ51930.1"/>
    </source>
</evidence>
<accession>A0A3M9XYG0</accession>
<dbReference type="EMBL" id="RBVV01000341">
    <property type="protein sequence ID" value="RNJ51930.1"/>
    <property type="molecule type" value="Genomic_DNA"/>
</dbReference>
<dbReference type="Proteomes" id="UP000267145">
    <property type="component" value="Unassembled WGS sequence"/>
</dbReference>
<sequence>MSTSEWPPSATPGSQTHAGKAATILFPKDPAKQPKWLVEPLHEDWFHRGRVIRLDDKEANGALRGRVLAIAAVSSSHLPQCVSLCKHQNYTGKEAPAHWLSHSVVYSEEQPEPNESDLNRAIQLVMEEKTTKVAPKVFINYEHTWTLPSNYRDNCVEFQNLGHVADDDLEDFVATYSRIQKGLLDRTMESVKTKATDEADDFARSRQ</sequence>
<dbReference type="GeneID" id="39609226"/>
<keyword evidence="2" id="KW-1185">Reference proteome</keyword>
<proteinExistence type="predicted"/>
<organism evidence="1 2">
    <name type="scientific">Verticillium nonalfalfae</name>
    <dbReference type="NCBI Taxonomy" id="1051616"/>
    <lineage>
        <taxon>Eukaryota</taxon>
        <taxon>Fungi</taxon>
        <taxon>Dikarya</taxon>
        <taxon>Ascomycota</taxon>
        <taxon>Pezizomycotina</taxon>
        <taxon>Sordariomycetes</taxon>
        <taxon>Hypocreomycetidae</taxon>
        <taxon>Glomerellales</taxon>
        <taxon>Plectosphaerellaceae</taxon>
        <taxon>Verticillium</taxon>
    </lineage>
</organism>
<comment type="caution">
    <text evidence="1">The sequence shown here is derived from an EMBL/GenBank/DDBJ whole genome shotgun (WGS) entry which is preliminary data.</text>
</comment>
<gene>
    <name evidence="1" type="ORF">D7B24_005537</name>
</gene>
<evidence type="ECO:0000313" key="2">
    <source>
        <dbReference type="Proteomes" id="UP000267145"/>
    </source>
</evidence>
<dbReference type="RefSeq" id="XP_028490088.1">
    <property type="nucleotide sequence ID" value="XM_028639688.1"/>
</dbReference>
<reference evidence="1 2" key="1">
    <citation type="submission" date="2018-10" db="EMBL/GenBank/DDBJ databases">
        <title>Genome sequence of Verticillium nonalfalfae VnAa140.</title>
        <authorList>
            <person name="Stajich J.E."/>
            <person name="Kasson M.T."/>
        </authorList>
    </citation>
    <scope>NUCLEOTIDE SEQUENCE [LARGE SCALE GENOMIC DNA]</scope>
    <source>
        <strain evidence="1 2">VnAa140</strain>
    </source>
</reference>